<feature type="region of interest" description="Disordered" evidence="1">
    <location>
        <begin position="238"/>
        <end position="259"/>
    </location>
</feature>
<name>A0ABU0EZT5_9PSEU</name>
<gene>
    <name evidence="3" type="ORF">FB470_004359</name>
</gene>
<dbReference type="Pfam" id="PF01022">
    <property type="entry name" value="HTH_5"/>
    <property type="match status" value="1"/>
</dbReference>
<dbReference type="PROSITE" id="PS50987">
    <property type="entry name" value="HTH_ARSR_2"/>
    <property type="match status" value="1"/>
</dbReference>
<dbReference type="NCBIfam" id="NF033788">
    <property type="entry name" value="HTH_metalloreg"/>
    <property type="match status" value="1"/>
</dbReference>
<reference evidence="3 4" key="1">
    <citation type="submission" date="2023-07" db="EMBL/GenBank/DDBJ databases">
        <title>Sequencing the genomes of 1000 actinobacteria strains.</title>
        <authorList>
            <person name="Klenk H.-P."/>
        </authorList>
    </citation>
    <scope>NUCLEOTIDE SEQUENCE [LARGE SCALE GENOMIC DNA]</scope>
    <source>
        <strain evidence="3 4">DSM 45805</strain>
    </source>
</reference>
<dbReference type="InterPro" id="IPR036388">
    <property type="entry name" value="WH-like_DNA-bd_sf"/>
</dbReference>
<protein>
    <submittedName>
        <fullName evidence="3">DNA-binding transcriptional ArsR family regulator</fullName>
    </submittedName>
</protein>
<dbReference type="SUPFAM" id="SSF46785">
    <property type="entry name" value="Winged helix' DNA-binding domain"/>
    <property type="match status" value="1"/>
</dbReference>
<evidence type="ECO:0000259" key="2">
    <source>
        <dbReference type="PROSITE" id="PS50987"/>
    </source>
</evidence>
<proteinExistence type="predicted"/>
<feature type="domain" description="HTH arsR-type" evidence="2">
    <location>
        <begin position="9"/>
        <end position="104"/>
    </location>
</feature>
<dbReference type="Gene3D" id="1.10.10.10">
    <property type="entry name" value="Winged helix-like DNA-binding domain superfamily/Winged helix DNA-binding domain"/>
    <property type="match status" value="1"/>
</dbReference>
<dbReference type="InterPro" id="IPR011991">
    <property type="entry name" value="ArsR-like_HTH"/>
</dbReference>
<organism evidence="3 4">
    <name type="scientific">Amycolatopsis thermophila</name>
    <dbReference type="NCBI Taxonomy" id="206084"/>
    <lineage>
        <taxon>Bacteria</taxon>
        <taxon>Bacillati</taxon>
        <taxon>Actinomycetota</taxon>
        <taxon>Actinomycetes</taxon>
        <taxon>Pseudonocardiales</taxon>
        <taxon>Pseudonocardiaceae</taxon>
        <taxon>Amycolatopsis</taxon>
    </lineage>
</organism>
<dbReference type="PANTHER" id="PTHR39168">
    <property type="entry name" value="TRANSCRIPTIONAL REGULATOR-RELATED"/>
    <property type="match status" value="1"/>
</dbReference>
<dbReference type="RefSeq" id="WP_306994271.1">
    <property type="nucleotide sequence ID" value="NZ_JAUSUT010000001.1"/>
</dbReference>
<evidence type="ECO:0000313" key="4">
    <source>
        <dbReference type="Proteomes" id="UP001229651"/>
    </source>
</evidence>
<dbReference type="PRINTS" id="PR00778">
    <property type="entry name" value="HTHARSR"/>
</dbReference>
<dbReference type="PANTHER" id="PTHR39168:SF2">
    <property type="entry name" value="HTH-TYPE TRANSCRIPTIONAL REGULATOR CMTR"/>
    <property type="match status" value="1"/>
</dbReference>
<dbReference type="InterPro" id="IPR001845">
    <property type="entry name" value="HTH_ArsR_DNA-bd_dom"/>
</dbReference>
<evidence type="ECO:0000313" key="3">
    <source>
        <dbReference type="EMBL" id="MDQ0380365.1"/>
    </source>
</evidence>
<comment type="caution">
    <text evidence="3">The sequence shown here is derived from an EMBL/GenBank/DDBJ whole genome shotgun (WGS) entry which is preliminary data.</text>
</comment>
<dbReference type="CDD" id="cd00090">
    <property type="entry name" value="HTH_ARSR"/>
    <property type="match status" value="1"/>
</dbReference>
<sequence>MSSLGWTSAEQPVVATVTGLARELADPIRLTVLQLLAHEGPHGMTQLADILGVTPARLGNHLAKLRQAGLVATEQSGRHVTYRLADPAITAVLDALADYAGGALPLPGPATPPERLCYDHAAGRLGVAVLDHLLDEDAVRRRSDTDELELGPRAEEVLGRFGIDVSEVAGGRRKIATSCLDRTLRRPHLGGALGNAVLNRLRAEELVELDADGRTLTVRAARRLRSLVPGFAEVPGGLARNTGTTHPVAPGATSGLGVR</sequence>
<dbReference type="GO" id="GO:0003677">
    <property type="term" value="F:DNA binding"/>
    <property type="evidence" value="ECO:0007669"/>
    <property type="project" value="UniProtKB-KW"/>
</dbReference>
<dbReference type="SMART" id="SM00418">
    <property type="entry name" value="HTH_ARSR"/>
    <property type="match status" value="1"/>
</dbReference>
<dbReference type="InterPro" id="IPR036390">
    <property type="entry name" value="WH_DNA-bd_sf"/>
</dbReference>
<accession>A0ABU0EZT5</accession>
<keyword evidence="3" id="KW-0238">DNA-binding</keyword>
<evidence type="ECO:0000256" key="1">
    <source>
        <dbReference type="SAM" id="MobiDB-lite"/>
    </source>
</evidence>
<dbReference type="EMBL" id="JAUSUT010000001">
    <property type="protein sequence ID" value="MDQ0380365.1"/>
    <property type="molecule type" value="Genomic_DNA"/>
</dbReference>
<keyword evidence="4" id="KW-1185">Reference proteome</keyword>
<dbReference type="InterPro" id="IPR052543">
    <property type="entry name" value="HTH_Metal-responsive_Reg"/>
</dbReference>
<dbReference type="Proteomes" id="UP001229651">
    <property type="component" value="Unassembled WGS sequence"/>
</dbReference>